<dbReference type="InterPro" id="IPR011635">
    <property type="entry name" value="CARDB"/>
</dbReference>
<gene>
    <name evidence="3" type="ORF">A3B85_00140</name>
</gene>
<dbReference type="AlphaFoldDB" id="A0A1F6W512"/>
<keyword evidence="1" id="KW-0472">Membrane</keyword>
<feature type="transmembrane region" description="Helical" evidence="1">
    <location>
        <begin position="6"/>
        <end position="22"/>
    </location>
</feature>
<name>A0A1F6W512_9BACT</name>
<comment type="caution">
    <text evidence="3">The sequence shown here is derived from an EMBL/GenBank/DDBJ whole genome shotgun (WGS) entry which is preliminary data.</text>
</comment>
<organism evidence="3 4">
    <name type="scientific">Candidatus Nomurabacteria bacterium RIFCSPHIGHO2_02_FULL_37_13</name>
    <dbReference type="NCBI Taxonomy" id="1801750"/>
    <lineage>
        <taxon>Bacteria</taxon>
        <taxon>Candidatus Nomuraibacteriota</taxon>
    </lineage>
</organism>
<accession>A0A1F6W512</accession>
<evidence type="ECO:0000313" key="3">
    <source>
        <dbReference type="EMBL" id="OGI76934.1"/>
    </source>
</evidence>
<keyword evidence="1" id="KW-1133">Transmembrane helix</keyword>
<feature type="domain" description="CARDB" evidence="2">
    <location>
        <begin position="228"/>
        <end position="331"/>
    </location>
</feature>
<sequence>MLRILISMLVAGVVIVGGYLTLKIRELERGTQVINNNADVKEKKEEAPFTLKLQSVTASDLEGLWRVETMIQYNNTFGKMPTEKVMTNPEGTVAFQGSMACGIVKYYSSKPYCDEQYVPYIIEGNKVIATKPGTTPTVMVYKNKKLEVSVVGSNFTLILERISKEAPLEYANKSGQNILPTNPSKPVTKTITTPIFSYVAVPESPTLPDYSVDITQNTFGVLSSNPATSSPHQPFSGDDVAFGALINDFGAKTTVSSIVRLRLDVGNNGTWNQIENETIGPMNSESPRFSTVWFGAKGGVWKAVSGTHKFEICADATNVVVESMESNNCITQLFTVK</sequence>
<keyword evidence="1" id="KW-0812">Transmembrane</keyword>
<dbReference type="Pfam" id="PF07705">
    <property type="entry name" value="CARDB"/>
    <property type="match status" value="1"/>
</dbReference>
<dbReference type="EMBL" id="MFUA01000016">
    <property type="protein sequence ID" value="OGI76934.1"/>
    <property type="molecule type" value="Genomic_DNA"/>
</dbReference>
<protein>
    <recommendedName>
        <fullName evidence="2">CARDB domain-containing protein</fullName>
    </recommendedName>
</protein>
<evidence type="ECO:0000313" key="4">
    <source>
        <dbReference type="Proteomes" id="UP000178374"/>
    </source>
</evidence>
<proteinExistence type="predicted"/>
<evidence type="ECO:0000259" key="2">
    <source>
        <dbReference type="Pfam" id="PF07705"/>
    </source>
</evidence>
<evidence type="ECO:0000256" key="1">
    <source>
        <dbReference type="SAM" id="Phobius"/>
    </source>
</evidence>
<dbReference type="STRING" id="1801750.A3B85_00140"/>
<dbReference type="Proteomes" id="UP000178374">
    <property type="component" value="Unassembled WGS sequence"/>
</dbReference>
<reference evidence="3 4" key="1">
    <citation type="journal article" date="2016" name="Nat. Commun.">
        <title>Thousands of microbial genomes shed light on interconnected biogeochemical processes in an aquifer system.</title>
        <authorList>
            <person name="Anantharaman K."/>
            <person name="Brown C.T."/>
            <person name="Hug L.A."/>
            <person name="Sharon I."/>
            <person name="Castelle C.J."/>
            <person name="Probst A.J."/>
            <person name="Thomas B.C."/>
            <person name="Singh A."/>
            <person name="Wilkins M.J."/>
            <person name="Karaoz U."/>
            <person name="Brodie E.L."/>
            <person name="Williams K.H."/>
            <person name="Hubbard S.S."/>
            <person name="Banfield J.F."/>
        </authorList>
    </citation>
    <scope>NUCLEOTIDE SEQUENCE [LARGE SCALE GENOMIC DNA]</scope>
</reference>
<dbReference type="InterPro" id="IPR013783">
    <property type="entry name" value="Ig-like_fold"/>
</dbReference>
<dbReference type="Gene3D" id="2.60.40.10">
    <property type="entry name" value="Immunoglobulins"/>
    <property type="match status" value="1"/>
</dbReference>